<reference evidence="1" key="2">
    <citation type="journal article" date="2007" name="Science">
        <title>Genome sequence of Aedes aegypti, a major arbovirus vector.</title>
        <authorList>
            <person name="Nene V."/>
            <person name="Wortman J.R."/>
            <person name="Lawson D."/>
            <person name="Haas B."/>
            <person name="Kodira C."/>
            <person name="Tu Z.J."/>
            <person name="Loftus B."/>
            <person name="Xi Z."/>
            <person name="Megy K."/>
            <person name="Grabherr M."/>
            <person name="Ren Q."/>
            <person name="Zdobnov E.M."/>
            <person name="Lobo N.F."/>
            <person name="Campbell K.S."/>
            <person name="Brown S.E."/>
            <person name="Bonaldo M.F."/>
            <person name="Zhu J."/>
            <person name="Sinkins S.P."/>
            <person name="Hogenkamp D.G."/>
            <person name="Amedeo P."/>
            <person name="Arensburger P."/>
            <person name="Atkinson P.W."/>
            <person name="Bidwell S."/>
            <person name="Biedler J."/>
            <person name="Birney E."/>
            <person name="Bruggner R.V."/>
            <person name="Costas J."/>
            <person name="Coy M.R."/>
            <person name="Crabtree J."/>
            <person name="Crawford M."/>
            <person name="Debruyn B."/>
            <person name="Decaprio D."/>
            <person name="Eiglmeier K."/>
            <person name="Eisenstadt E."/>
            <person name="El-Dorry H."/>
            <person name="Gelbart W.M."/>
            <person name="Gomes S.L."/>
            <person name="Hammond M."/>
            <person name="Hannick L.I."/>
            <person name="Hogan J.R."/>
            <person name="Holmes M.H."/>
            <person name="Jaffe D."/>
            <person name="Johnston J.S."/>
            <person name="Kennedy R.C."/>
            <person name="Koo H."/>
            <person name="Kravitz S."/>
            <person name="Kriventseva E.V."/>
            <person name="Kulp D."/>
            <person name="Labutti K."/>
            <person name="Lee E."/>
            <person name="Li S."/>
            <person name="Lovin D.D."/>
            <person name="Mao C."/>
            <person name="Mauceli E."/>
            <person name="Menck C.F."/>
            <person name="Miller J.R."/>
            <person name="Montgomery P."/>
            <person name="Mori A."/>
            <person name="Nascimento A.L."/>
            <person name="Naveira H.F."/>
            <person name="Nusbaum C."/>
            <person name="O'leary S."/>
            <person name="Orvis J."/>
            <person name="Pertea M."/>
            <person name="Quesneville H."/>
            <person name="Reidenbach K.R."/>
            <person name="Rogers Y.H."/>
            <person name="Roth C.W."/>
            <person name="Schneider J.R."/>
            <person name="Schatz M."/>
            <person name="Shumway M."/>
            <person name="Stanke M."/>
            <person name="Stinson E.O."/>
            <person name="Tubio J.M."/>
            <person name="Vanzee J.P."/>
            <person name="Verjovski-Almeida S."/>
            <person name="Werner D."/>
            <person name="White O."/>
            <person name="Wyder S."/>
            <person name="Zeng Q."/>
            <person name="Zhao Q."/>
            <person name="Zhao Y."/>
            <person name="Hill C.A."/>
            <person name="Raikhel A.S."/>
            <person name="Soares M.B."/>
            <person name="Knudson D.L."/>
            <person name="Lee N.H."/>
            <person name="Galagan J."/>
            <person name="Salzberg S.L."/>
            <person name="Paulsen I.T."/>
            <person name="Dimopoulos G."/>
            <person name="Collins F.H."/>
            <person name="Birren B."/>
            <person name="Fraser-Liggett C.M."/>
            <person name="Severson D.W."/>
        </authorList>
    </citation>
    <scope>NUCLEOTIDE SEQUENCE [LARGE SCALE GENOMIC DNA]</scope>
    <source>
        <strain evidence="1">Liverpool</strain>
    </source>
</reference>
<reference evidence="1" key="3">
    <citation type="submission" date="2012-09" db="EMBL/GenBank/DDBJ databases">
        <authorList>
            <consortium name="VectorBase"/>
        </authorList>
    </citation>
    <scope>NUCLEOTIDE SEQUENCE</scope>
    <source>
        <strain evidence="1">Liverpool</strain>
    </source>
</reference>
<accession>J9HZA5</accession>
<gene>
    <name evidence="1" type="ORF">AaeL_AAEL017426</name>
</gene>
<dbReference type="HOGENOM" id="CLU_3392586_0_0_1"/>
<proteinExistence type="predicted"/>
<evidence type="ECO:0000313" key="1">
    <source>
        <dbReference type="EMBL" id="EJY57820.1"/>
    </source>
</evidence>
<protein>
    <submittedName>
        <fullName evidence="1">AAEL017426-PA</fullName>
    </submittedName>
</protein>
<sequence>MSNMRLMRDIHFFHAPNQKSFNYSLKLHSDSK</sequence>
<reference evidence="1" key="1">
    <citation type="submission" date="2005-10" db="EMBL/GenBank/DDBJ databases">
        <authorList>
            <person name="Loftus B.J."/>
            <person name="Nene V.M."/>
            <person name="Hannick L.I."/>
            <person name="Bidwell S."/>
            <person name="Haas B."/>
            <person name="Amedeo P."/>
            <person name="Orvis J."/>
            <person name="Wortman J.R."/>
            <person name="White O.R."/>
            <person name="Salzberg S."/>
            <person name="Shumway M."/>
            <person name="Koo H."/>
            <person name="Zhao Y."/>
            <person name="Holmes M."/>
            <person name="Miller J."/>
            <person name="Schatz M."/>
            <person name="Pop M."/>
            <person name="Pai G."/>
            <person name="Utterback T."/>
            <person name="Rogers Y.-H."/>
            <person name="Kravitz S."/>
            <person name="Fraser C.M."/>
        </authorList>
    </citation>
    <scope>NUCLEOTIDE SEQUENCE</scope>
    <source>
        <strain evidence="1">Liverpool</strain>
    </source>
</reference>
<name>J9HZA5_AEDAE</name>
<dbReference type="Proteomes" id="UP000682892">
    <property type="component" value="Unassembled WGS sequence"/>
</dbReference>
<dbReference type="EMBL" id="CH477602">
    <property type="protein sequence ID" value="EJY57820.1"/>
    <property type="molecule type" value="Genomic_DNA"/>
</dbReference>
<evidence type="ECO:0000313" key="2">
    <source>
        <dbReference type="Proteomes" id="UP000682892"/>
    </source>
</evidence>
<dbReference type="AlphaFoldDB" id="J9HZA5"/>
<organism evidence="1 2">
    <name type="scientific">Aedes aegypti</name>
    <name type="common">Yellowfever mosquito</name>
    <name type="synonym">Culex aegypti</name>
    <dbReference type="NCBI Taxonomy" id="7159"/>
    <lineage>
        <taxon>Eukaryota</taxon>
        <taxon>Metazoa</taxon>
        <taxon>Ecdysozoa</taxon>
        <taxon>Arthropoda</taxon>
        <taxon>Hexapoda</taxon>
        <taxon>Insecta</taxon>
        <taxon>Pterygota</taxon>
        <taxon>Neoptera</taxon>
        <taxon>Endopterygota</taxon>
        <taxon>Diptera</taxon>
        <taxon>Nematocera</taxon>
        <taxon>Culicoidea</taxon>
        <taxon>Culicidae</taxon>
        <taxon>Culicinae</taxon>
        <taxon>Aedini</taxon>
        <taxon>Aedes</taxon>
        <taxon>Stegomyia</taxon>
    </lineage>
</organism>
<dbReference type="PaxDb" id="7159-AAEL017426-PA"/>